<protein>
    <submittedName>
        <fullName evidence="1">Uncharacterized protein</fullName>
    </submittedName>
</protein>
<dbReference type="EMBL" id="LQZB01000204">
    <property type="protein sequence ID" value="KXU03297.1"/>
    <property type="molecule type" value="Genomic_DNA"/>
</dbReference>
<sequence length="37" mass="4249">MPFVSIRKSDFRTISRTYLVKRGTDKSGELTENKLSS</sequence>
<evidence type="ECO:0000313" key="1">
    <source>
        <dbReference type="EMBL" id="KXU03297.1"/>
    </source>
</evidence>
<comment type="caution">
    <text evidence="1">The sequence shown here is derived from an EMBL/GenBank/DDBJ whole genome shotgun (WGS) entry which is preliminary data.</text>
</comment>
<gene>
    <name evidence="1" type="ORF">SORDD24_01829</name>
</gene>
<dbReference type="AlphaFoldDB" id="A0A139QL91"/>
<organism evidence="1 2">
    <name type="scientific">Streptococcus oralis</name>
    <dbReference type="NCBI Taxonomy" id="1303"/>
    <lineage>
        <taxon>Bacteria</taxon>
        <taxon>Bacillati</taxon>
        <taxon>Bacillota</taxon>
        <taxon>Bacilli</taxon>
        <taxon>Lactobacillales</taxon>
        <taxon>Streptococcaceae</taxon>
        <taxon>Streptococcus</taxon>
    </lineage>
</organism>
<name>A0A139QL91_STROR</name>
<accession>A0A139QL91</accession>
<proteinExistence type="predicted"/>
<evidence type="ECO:0000313" key="2">
    <source>
        <dbReference type="Proteomes" id="UP000070353"/>
    </source>
</evidence>
<dbReference type="Proteomes" id="UP000070353">
    <property type="component" value="Unassembled WGS sequence"/>
</dbReference>
<reference evidence="1 2" key="1">
    <citation type="submission" date="2016-01" db="EMBL/GenBank/DDBJ databases">
        <title>Highly variable Streptococcus oralis are common among viridans streptococci isolated from primates.</title>
        <authorList>
            <person name="Denapaite D."/>
            <person name="Rieger M."/>
            <person name="Koendgen S."/>
            <person name="Brueckner R."/>
            <person name="Ochigava I."/>
            <person name="Kappeler P."/>
            <person name="Maetz-Rensing K."/>
            <person name="Leendertz F."/>
            <person name="Hakenbeck R."/>
        </authorList>
    </citation>
    <scope>NUCLEOTIDE SEQUENCE [LARGE SCALE GENOMIC DNA]</scope>
    <source>
        <strain evidence="1 2">DD24</strain>
    </source>
</reference>